<proteinExistence type="predicted"/>
<feature type="domain" description="Elp3/MiaA/NifB-like radical SAM core" evidence="8">
    <location>
        <begin position="1"/>
        <end position="197"/>
    </location>
</feature>
<dbReference type="GO" id="GO:0032324">
    <property type="term" value="P:molybdopterin cofactor biosynthetic process"/>
    <property type="evidence" value="ECO:0007669"/>
    <property type="project" value="UniProtKB-ARBA"/>
</dbReference>
<dbReference type="EMBL" id="QMWO01000112">
    <property type="protein sequence ID" value="RLG68897.1"/>
    <property type="molecule type" value="Genomic_DNA"/>
</dbReference>
<dbReference type="SUPFAM" id="SSF102114">
    <property type="entry name" value="Radical SAM enzymes"/>
    <property type="match status" value="1"/>
</dbReference>
<keyword evidence="4" id="KW-0479">Metal-binding</keyword>
<keyword evidence="6" id="KW-0408">Iron</keyword>
<accession>A0A497JEV7</accession>
<dbReference type="Gene3D" id="3.20.20.70">
    <property type="entry name" value="Aldolase class I"/>
    <property type="match status" value="1"/>
</dbReference>
<protein>
    <recommendedName>
        <fullName evidence="8">Elp3/MiaA/NifB-like radical SAM core domain-containing protein</fullName>
    </recommendedName>
</protein>
<dbReference type="GO" id="GO:0051539">
    <property type="term" value="F:4 iron, 4 sulfur cluster binding"/>
    <property type="evidence" value="ECO:0007669"/>
    <property type="project" value="UniProtKB-KW"/>
</dbReference>
<dbReference type="InterPro" id="IPR007197">
    <property type="entry name" value="rSAM"/>
</dbReference>
<reference evidence="9 10" key="1">
    <citation type="submission" date="2018-06" db="EMBL/GenBank/DDBJ databases">
        <title>Extensive metabolic versatility and redundancy in microbially diverse, dynamic hydrothermal sediments.</title>
        <authorList>
            <person name="Dombrowski N."/>
            <person name="Teske A."/>
            <person name="Baker B.J."/>
        </authorList>
    </citation>
    <scope>NUCLEOTIDE SEQUENCE [LARGE SCALE GENOMIC DNA]</scope>
    <source>
        <strain evidence="9">B9_G13</strain>
    </source>
</reference>
<dbReference type="CDD" id="cd01335">
    <property type="entry name" value="Radical_SAM"/>
    <property type="match status" value="1"/>
</dbReference>
<evidence type="ECO:0000313" key="9">
    <source>
        <dbReference type="EMBL" id="RLG68897.1"/>
    </source>
</evidence>
<keyword evidence="7" id="KW-0411">Iron-sulfur</keyword>
<dbReference type="InterPro" id="IPR000385">
    <property type="entry name" value="MoaA_NifB_PqqE_Fe-S-bd_CS"/>
</dbReference>
<dbReference type="SFLD" id="SFLDS00029">
    <property type="entry name" value="Radical_SAM"/>
    <property type="match status" value="1"/>
</dbReference>
<name>A0A497JEV7_9ARCH</name>
<evidence type="ECO:0000256" key="5">
    <source>
        <dbReference type="ARBA" id="ARBA00023002"/>
    </source>
</evidence>
<organism evidence="9 10">
    <name type="scientific">Candidatus Iainarchaeum sp</name>
    <dbReference type="NCBI Taxonomy" id="3101447"/>
    <lineage>
        <taxon>Archaea</taxon>
        <taxon>Candidatus Iainarchaeota</taxon>
        <taxon>Candidatus Iainarchaeia</taxon>
        <taxon>Candidatus Iainarchaeales</taxon>
        <taxon>Candidatus Iainarchaeaceae</taxon>
        <taxon>Candidatus Iainarchaeum</taxon>
    </lineage>
</organism>
<dbReference type="AlphaFoldDB" id="A0A497JEV7"/>
<sequence>MSSIIPINRECNLNCLYCSSFYEKPPSKEEIIRQILNENDQVVFTGGEPLLCKDLLRYIKLAKGQGVNEIELQSNGTLFYYKNTAEKLIKAGVTIFNIALPSHKENICDQITQTKGLFEKRIVGIKNLLALGANVRITLVICALNQDHLYEYAKFVHRNFPSIKILEFNTVKLRGRCLENKWLVPNLNDLDAELYKAMAYCDKEKINLLVDGVPLCHMQGFEKYSVDLRKIISSKVSRLHAEKEKAKACNRCSLRELCLGLRKGYLKLHGSEQVKPSNKNPEEIKKLFI</sequence>
<dbReference type="GO" id="GO:0046872">
    <property type="term" value="F:metal ion binding"/>
    <property type="evidence" value="ECO:0007669"/>
    <property type="project" value="UniProtKB-KW"/>
</dbReference>
<evidence type="ECO:0000259" key="8">
    <source>
        <dbReference type="SMART" id="SM00729"/>
    </source>
</evidence>
<comment type="cofactor">
    <cofactor evidence="1">
        <name>[4Fe-4S] cluster</name>
        <dbReference type="ChEBI" id="CHEBI:49883"/>
    </cofactor>
</comment>
<dbReference type="Pfam" id="PF04055">
    <property type="entry name" value="Radical_SAM"/>
    <property type="match status" value="1"/>
</dbReference>
<dbReference type="InterPro" id="IPR006638">
    <property type="entry name" value="Elp3/MiaA/NifB-like_rSAM"/>
</dbReference>
<dbReference type="InterPro" id="IPR013785">
    <property type="entry name" value="Aldolase_TIM"/>
</dbReference>
<evidence type="ECO:0000256" key="7">
    <source>
        <dbReference type="ARBA" id="ARBA00023014"/>
    </source>
</evidence>
<evidence type="ECO:0000256" key="6">
    <source>
        <dbReference type="ARBA" id="ARBA00023004"/>
    </source>
</evidence>
<dbReference type="SFLD" id="SFLDG01067">
    <property type="entry name" value="SPASM/twitch_domain_containing"/>
    <property type="match status" value="1"/>
</dbReference>
<evidence type="ECO:0000256" key="4">
    <source>
        <dbReference type="ARBA" id="ARBA00022723"/>
    </source>
</evidence>
<dbReference type="SMART" id="SM00729">
    <property type="entry name" value="Elp3"/>
    <property type="match status" value="1"/>
</dbReference>
<dbReference type="GO" id="GO:0016491">
    <property type="term" value="F:oxidoreductase activity"/>
    <property type="evidence" value="ECO:0007669"/>
    <property type="project" value="UniProtKB-KW"/>
</dbReference>
<dbReference type="PANTHER" id="PTHR11228:SF7">
    <property type="entry name" value="PQQA PEPTIDE CYCLASE"/>
    <property type="match status" value="1"/>
</dbReference>
<dbReference type="InterPro" id="IPR050377">
    <property type="entry name" value="Radical_SAM_PqqE_MftC-like"/>
</dbReference>
<keyword evidence="2" id="KW-0004">4Fe-4S</keyword>
<comment type="caution">
    <text evidence="9">The sequence shown here is derived from an EMBL/GenBank/DDBJ whole genome shotgun (WGS) entry which is preliminary data.</text>
</comment>
<evidence type="ECO:0000256" key="1">
    <source>
        <dbReference type="ARBA" id="ARBA00001966"/>
    </source>
</evidence>
<dbReference type="InterPro" id="IPR058240">
    <property type="entry name" value="rSAM_sf"/>
</dbReference>
<dbReference type="Proteomes" id="UP000277633">
    <property type="component" value="Unassembled WGS sequence"/>
</dbReference>
<keyword evidence="3" id="KW-0949">S-adenosyl-L-methionine</keyword>
<dbReference type="PROSITE" id="PS01305">
    <property type="entry name" value="MOAA_NIFB_PQQE"/>
    <property type="match status" value="1"/>
</dbReference>
<evidence type="ECO:0000313" key="10">
    <source>
        <dbReference type="Proteomes" id="UP000277633"/>
    </source>
</evidence>
<keyword evidence="5" id="KW-0560">Oxidoreductase</keyword>
<gene>
    <name evidence="9" type="ORF">DRO07_02950</name>
</gene>
<dbReference type="PANTHER" id="PTHR11228">
    <property type="entry name" value="RADICAL SAM DOMAIN PROTEIN"/>
    <property type="match status" value="1"/>
</dbReference>
<evidence type="ECO:0000256" key="3">
    <source>
        <dbReference type="ARBA" id="ARBA00022691"/>
    </source>
</evidence>
<evidence type="ECO:0000256" key="2">
    <source>
        <dbReference type="ARBA" id="ARBA00022485"/>
    </source>
</evidence>